<feature type="compositionally biased region" description="Basic and acidic residues" evidence="3">
    <location>
        <begin position="220"/>
        <end position="229"/>
    </location>
</feature>
<dbReference type="Proteomes" id="UP000284395">
    <property type="component" value="Unassembled WGS sequence"/>
</dbReference>
<dbReference type="RefSeq" id="WP_120323564.1">
    <property type="nucleotide sequence ID" value="NZ_RAPF01000002.1"/>
</dbReference>
<feature type="signal peptide" evidence="4">
    <location>
        <begin position="1"/>
        <end position="27"/>
    </location>
</feature>
<evidence type="ECO:0000256" key="2">
    <source>
        <dbReference type="ARBA" id="ARBA00009387"/>
    </source>
</evidence>
<evidence type="ECO:0000313" key="6">
    <source>
        <dbReference type="EMBL" id="RKF22365.1"/>
    </source>
</evidence>
<dbReference type="InterPro" id="IPR008258">
    <property type="entry name" value="Transglycosylase_SLT_dom_1"/>
</dbReference>
<dbReference type="OrthoDB" id="9801695at2"/>
<feature type="chain" id="PRO_5019421866" evidence="4">
    <location>
        <begin position="28"/>
        <end position="241"/>
    </location>
</feature>
<name>A0A420ENQ5_9SPHN</name>
<evidence type="ECO:0000256" key="1">
    <source>
        <dbReference type="ARBA" id="ARBA00007734"/>
    </source>
</evidence>
<keyword evidence="4" id="KW-0732">Signal</keyword>
<protein>
    <submittedName>
        <fullName evidence="6">Lytic transglycosylase domain-containing protein</fullName>
    </submittedName>
</protein>
<organism evidence="6 7">
    <name type="scientific">Altericroceibacterium spongiae</name>
    <dbReference type="NCBI Taxonomy" id="2320269"/>
    <lineage>
        <taxon>Bacteria</taxon>
        <taxon>Pseudomonadati</taxon>
        <taxon>Pseudomonadota</taxon>
        <taxon>Alphaproteobacteria</taxon>
        <taxon>Sphingomonadales</taxon>
        <taxon>Erythrobacteraceae</taxon>
        <taxon>Altericroceibacterium</taxon>
    </lineage>
</organism>
<dbReference type="Pfam" id="PF01464">
    <property type="entry name" value="SLT"/>
    <property type="match status" value="1"/>
</dbReference>
<feature type="domain" description="Transglycosylase SLT" evidence="5">
    <location>
        <begin position="50"/>
        <end position="149"/>
    </location>
</feature>
<dbReference type="EMBL" id="RAPF01000002">
    <property type="protein sequence ID" value="RKF22365.1"/>
    <property type="molecule type" value="Genomic_DNA"/>
</dbReference>
<dbReference type="SUPFAM" id="SSF53955">
    <property type="entry name" value="Lysozyme-like"/>
    <property type="match status" value="1"/>
</dbReference>
<evidence type="ECO:0000256" key="3">
    <source>
        <dbReference type="SAM" id="MobiDB-lite"/>
    </source>
</evidence>
<dbReference type="AlphaFoldDB" id="A0A420ENQ5"/>
<dbReference type="Gene3D" id="1.10.530.10">
    <property type="match status" value="1"/>
</dbReference>
<keyword evidence="7" id="KW-1185">Reference proteome</keyword>
<reference evidence="6 7" key="1">
    <citation type="submission" date="2018-09" db="EMBL/GenBank/DDBJ databases">
        <title>Altererythrobacter spongiae sp. nov., isolated from a marine sponge.</title>
        <authorList>
            <person name="Zhuang L."/>
            <person name="Luo L."/>
        </authorList>
    </citation>
    <scope>NUCLEOTIDE SEQUENCE [LARGE SCALE GENOMIC DNA]</scope>
    <source>
        <strain evidence="6 7">HN-Y73</strain>
    </source>
</reference>
<comment type="caution">
    <text evidence="6">The sequence shown here is derived from an EMBL/GenBank/DDBJ whole genome shotgun (WGS) entry which is preliminary data.</text>
</comment>
<dbReference type="PANTHER" id="PTHR37423:SF2">
    <property type="entry name" value="MEMBRANE-BOUND LYTIC MUREIN TRANSGLYCOSYLASE C"/>
    <property type="match status" value="1"/>
</dbReference>
<evidence type="ECO:0000259" key="5">
    <source>
        <dbReference type="Pfam" id="PF01464"/>
    </source>
</evidence>
<feature type="region of interest" description="Disordered" evidence="3">
    <location>
        <begin position="193"/>
        <end position="241"/>
    </location>
</feature>
<dbReference type="CDD" id="cd00254">
    <property type="entry name" value="LT-like"/>
    <property type="match status" value="1"/>
</dbReference>
<comment type="similarity">
    <text evidence="2">Belongs to the virb1 family.</text>
</comment>
<comment type="similarity">
    <text evidence="1">Belongs to the transglycosylase Slt family.</text>
</comment>
<proteinExistence type="inferred from homology"/>
<evidence type="ECO:0000256" key="4">
    <source>
        <dbReference type="SAM" id="SignalP"/>
    </source>
</evidence>
<evidence type="ECO:0000313" key="7">
    <source>
        <dbReference type="Proteomes" id="UP000284395"/>
    </source>
</evidence>
<feature type="compositionally biased region" description="Basic and acidic residues" evidence="3">
    <location>
        <begin position="199"/>
        <end position="212"/>
    </location>
</feature>
<dbReference type="PANTHER" id="PTHR37423">
    <property type="entry name" value="SOLUBLE LYTIC MUREIN TRANSGLYCOSYLASE-RELATED"/>
    <property type="match status" value="1"/>
</dbReference>
<accession>A0A420ENQ5</accession>
<sequence length="241" mass="25931">MHPARPSRVRHAVMLALLAAAGGPAAAQSEGGLPQVAAAPYTVALADDVAEASHRFGVPEPWIWAVMQVESNGDARAVSSAGAMGLMQIMPGTWATLRGRYRLGTDPFDRRDNILAGTAYLREMHDRFGAPGFLAAYNAGPGRYAEYLSRGRPLPAETRRYLARLAPVVGRSLGRHPAAAPLRDRNSWTHAALFPARSDNQRADDGPTDKARHPAQPAPHGDRPSRPRESLFVALSGEPPR</sequence>
<dbReference type="InterPro" id="IPR023346">
    <property type="entry name" value="Lysozyme-like_dom_sf"/>
</dbReference>
<gene>
    <name evidence="6" type="ORF">D6851_03775</name>
</gene>